<sequence length="372" mass="41074">MRTLWHEITAGLLLVKRNFFHSATILVLIALTSTIIALNLGDVLAQGMNYMRGKQLRDQQATYFQIAYPGVEKHDLTAMKILRKEIKADRAFTYIEMQVHPTGEEQGFNAKPTHIIVLIGHRASLMVSEVPGIASSGKLDLTPRAYLGASFPHQSFAFTVGNYKLTATKRLPYAAAYFSPHGTGEKLDNYVLAVLPPDVLTHIDDQMIQVAEGNSIFFPHSKNASAQLNLYAYISAAQKNGASLIPVDLATSQPTIFRQLLVRTSIYIIAAFALVFLVLMLFWAIGSSIVRSDIREFSIRHAFGAPLPLLMCQFAAFLAITLLLPAAIPVILTAQINWYYSVASSLVLVMSVVIYLSALLYANASLRKMLLL</sequence>
<dbReference type="OrthoDB" id="2735026at2"/>
<gene>
    <name evidence="2" type="ORF">AEAE_1207</name>
</gene>
<reference evidence="2 3" key="1">
    <citation type="journal article" date="2017" name="BMC Genomics">
        <title>Comparative genomic and phylogenomic analyses of the Bifidobacteriaceae family.</title>
        <authorList>
            <person name="Lugli G.A."/>
            <person name="Milani C."/>
            <person name="Turroni F."/>
            <person name="Duranti S."/>
            <person name="Mancabelli L."/>
            <person name="Mangifesta M."/>
            <person name="Ferrario C."/>
            <person name="Modesto M."/>
            <person name="Mattarelli P."/>
            <person name="Jiri K."/>
            <person name="van Sinderen D."/>
            <person name="Ventura M."/>
        </authorList>
    </citation>
    <scope>NUCLEOTIDE SEQUENCE [LARGE SCALE GENOMIC DNA]</scope>
    <source>
        <strain evidence="2 3">LMG 21773</strain>
    </source>
</reference>
<evidence type="ECO:0000313" key="2">
    <source>
        <dbReference type="EMBL" id="OZG55229.1"/>
    </source>
</evidence>
<evidence type="ECO:0000256" key="1">
    <source>
        <dbReference type="SAM" id="Phobius"/>
    </source>
</evidence>
<evidence type="ECO:0000313" key="3">
    <source>
        <dbReference type="Proteomes" id="UP000228976"/>
    </source>
</evidence>
<dbReference type="EMBL" id="MWWU01000004">
    <property type="protein sequence ID" value="OZG55229.1"/>
    <property type="molecule type" value="Genomic_DNA"/>
</dbReference>
<feature type="transmembrane region" description="Helical" evidence="1">
    <location>
        <begin position="307"/>
        <end position="332"/>
    </location>
</feature>
<dbReference type="AlphaFoldDB" id="A0A261F7V6"/>
<keyword evidence="1" id="KW-1133">Transmembrane helix</keyword>
<protein>
    <submittedName>
        <fullName evidence="2">Uncharacterized protein</fullName>
    </submittedName>
</protein>
<feature type="transmembrane region" description="Helical" evidence="1">
    <location>
        <begin position="266"/>
        <end position="286"/>
    </location>
</feature>
<feature type="transmembrane region" description="Helical" evidence="1">
    <location>
        <begin position="20"/>
        <end position="41"/>
    </location>
</feature>
<keyword evidence="1" id="KW-0812">Transmembrane</keyword>
<name>A0A261F7V6_9BIFI</name>
<keyword evidence="1" id="KW-0472">Membrane</keyword>
<dbReference type="RefSeq" id="WP_148139983.1">
    <property type="nucleotide sequence ID" value="NZ_JACBYZ010000001.1"/>
</dbReference>
<comment type="caution">
    <text evidence="2">The sequence shown here is derived from an EMBL/GenBank/DDBJ whole genome shotgun (WGS) entry which is preliminary data.</text>
</comment>
<organism evidence="2 3">
    <name type="scientific">Aeriscardovia aeriphila</name>
    <dbReference type="NCBI Taxonomy" id="218139"/>
    <lineage>
        <taxon>Bacteria</taxon>
        <taxon>Bacillati</taxon>
        <taxon>Actinomycetota</taxon>
        <taxon>Actinomycetes</taxon>
        <taxon>Bifidobacteriales</taxon>
        <taxon>Bifidobacteriaceae</taxon>
        <taxon>Aeriscardovia</taxon>
    </lineage>
</organism>
<proteinExistence type="predicted"/>
<accession>A0A261F7V6</accession>
<feature type="transmembrane region" description="Helical" evidence="1">
    <location>
        <begin position="338"/>
        <end position="362"/>
    </location>
</feature>
<dbReference type="Proteomes" id="UP000228976">
    <property type="component" value="Unassembled WGS sequence"/>
</dbReference>
<keyword evidence="3" id="KW-1185">Reference proteome</keyword>